<evidence type="ECO:0000313" key="5">
    <source>
        <dbReference type="Proteomes" id="UP001165289"/>
    </source>
</evidence>
<accession>A0AAV7KNH1</accession>
<dbReference type="Pfam" id="PF01966">
    <property type="entry name" value="HD"/>
    <property type="match status" value="1"/>
</dbReference>
<dbReference type="PANTHER" id="PTHR11373">
    <property type="entry name" value="DEOXYNUCLEOSIDE TRIPHOSPHATE TRIPHOSPHOHYDROLASE"/>
    <property type="match status" value="1"/>
</dbReference>
<evidence type="ECO:0000313" key="4">
    <source>
        <dbReference type="EMBL" id="KAI6661569.1"/>
    </source>
</evidence>
<feature type="domain" description="HD" evidence="3">
    <location>
        <begin position="101"/>
        <end position="249"/>
    </location>
</feature>
<evidence type="ECO:0000259" key="3">
    <source>
        <dbReference type="PROSITE" id="PS51831"/>
    </source>
</evidence>
<comment type="similarity">
    <text evidence="1">Belongs to the SAMHD1 family.</text>
</comment>
<comment type="caution">
    <text evidence="4">The sequence shown here is derived from an EMBL/GenBank/DDBJ whole genome shotgun (WGS) entry which is preliminary data.</text>
</comment>
<gene>
    <name evidence="4" type="ORF">LOD99_13442</name>
</gene>
<reference evidence="4 5" key="1">
    <citation type="journal article" date="2023" name="BMC Biol.">
        <title>The compact genome of the sponge Oopsacas minuta (Hexactinellida) is lacking key metazoan core genes.</title>
        <authorList>
            <person name="Santini S."/>
            <person name="Schenkelaars Q."/>
            <person name="Jourda C."/>
            <person name="Duchesne M."/>
            <person name="Belahbib H."/>
            <person name="Rocher C."/>
            <person name="Selva M."/>
            <person name="Riesgo A."/>
            <person name="Vervoort M."/>
            <person name="Leys S.P."/>
            <person name="Kodjabachian L."/>
            <person name="Le Bivic A."/>
            <person name="Borchiellini C."/>
            <person name="Claverie J.M."/>
            <person name="Renard E."/>
        </authorList>
    </citation>
    <scope>NUCLEOTIDE SEQUENCE [LARGE SCALE GENOMIC DNA]</scope>
    <source>
        <strain evidence="4">SPO-2</strain>
    </source>
</reference>
<dbReference type="GO" id="GO:0006203">
    <property type="term" value="P:dGTP catabolic process"/>
    <property type="evidence" value="ECO:0007669"/>
    <property type="project" value="TreeGrafter"/>
</dbReference>
<dbReference type="Gene3D" id="1.10.3210.10">
    <property type="entry name" value="Hypothetical protein af1432"/>
    <property type="match status" value="1"/>
</dbReference>
<dbReference type="GO" id="GO:0008832">
    <property type="term" value="F:dGTPase activity"/>
    <property type="evidence" value="ECO:0007669"/>
    <property type="project" value="TreeGrafter"/>
</dbReference>
<dbReference type="EMBL" id="JAKMXF010000011">
    <property type="protein sequence ID" value="KAI6661569.1"/>
    <property type="molecule type" value="Genomic_DNA"/>
</dbReference>
<dbReference type="Proteomes" id="UP001165289">
    <property type="component" value="Unassembled WGS sequence"/>
</dbReference>
<protein>
    <submittedName>
        <fullName evidence="4">Deoxynucleoside triphosphate triphosphohydrolase SAMHD1-like</fullName>
    </submittedName>
</protein>
<keyword evidence="5" id="KW-1185">Reference proteome</keyword>
<proteinExistence type="inferred from homology"/>
<dbReference type="InterPro" id="IPR006674">
    <property type="entry name" value="HD_domain"/>
</dbReference>
<evidence type="ECO:0000256" key="1">
    <source>
        <dbReference type="ARBA" id="ARBA00005776"/>
    </source>
</evidence>
<dbReference type="Gene3D" id="3.30.70.2760">
    <property type="match status" value="1"/>
</dbReference>
<dbReference type="InterPro" id="IPR003607">
    <property type="entry name" value="HD/PDEase_dom"/>
</dbReference>
<feature type="region of interest" description="Disordered" evidence="2">
    <location>
        <begin position="1"/>
        <end position="44"/>
    </location>
</feature>
<dbReference type="SMART" id="SM00471">
    <property type="entry name" value="HDc"/>
    <property type="match status" value="1"/>
</dbReference>
<dbReference type="SUPFAM" id="SSF109604">
    <property type="entry name" value="HD-domain/PDEase-like"/>
    <property type="match status" value="1"/>
</dbReference>
<dbReference type="GO" id="GO:0005634">
    <property type="term" value="C:nucleus"/>
    <property type="evidence" value="ECO:0007669"/>
    <property type="project" value="TreeGrafter"/>
</dbReference>
<dbReference type="CDD" id="cd00077">
    <property type="entry name" value="HDc"/>
    <property type="match status" value="1"/>
</dbReference>
<dbReference type="PANTHER" id="PTHR11373:SF4">
    <property type="entry name" value="DEOXYNUCLEOSIDE TRIPHOSPHATE TRIPHOSPHOHYDROLASE SAMHD1"/>
    <property type="match status" value="1"/>
</dbReference>
<evidence type="ECO:0000256" key="2">
    <source>
        <dbReference type="SAM" id="MobiDB-lite"/>
    </source>
</evidence>
<dbReference type="AlphaFoldDB" id="A0AAV7KNH1"/>
<organism evidence="4 5">
    <name type="scientific">Oopsacas minuta</name>
    <dbReference type="NCBI Taxonomy" id="111878"/>
    <lineage>
        <taxon>Eukaryota</taxon>
        <taxon>Metazoa</taxon>
        <taxon>Porifera</taxon>
        <taxon>Hexactinellida</taxon>
        <taxon>Hexasterophora</taxon>
        <taxon>Lyssacinosida</taxon>
        <taxon>Leucopsacidae</taxon>
        <taxon>Oopsacas</taxon>
    </lineage>
</organism>
<dbReference type="InterPro" id="IPR050135">
    <property type="entry name" value="dGTPase-like"/>
</dbReference>
<dbReference type="PROSITE" id="PS51831">
    <property type="entry name" value="HD"/>
    <property type="match status" value="1"/>
</dbReference>
<sequence>MSVVRKRRNSIQSELGATKGSKKRSCISRFEQDESSQESTISNTSTGKYDRNLIVNDPIHGHIELHPVLVAIMDTPQFQRLRYIRQLGLTYFVFPGAMHTRFEHSIGVSHLTRQLLMNISQKQPYLGITELDILCCEIAGLCHDLGHGCFSHFYEKFLSFADQRGWKHENMSTEMLDYLIQENNLMEIFNEYGLNENDISFVKEMISNKPLGDSTNEWPYIGRDKEKSFLYDIVANKLTGMDVDKWDYIERDAYYLGIPNTFDSSRLMKFMRVIEVDGVLQICLRDKELNNVYEMYATRSKLFRSAYLHKTVNGIELMLCDALIIADSYLKFPTDTNRFVTLSEASKDLTAFSLVNDSILHAIMLSPDPNLDEAKSIINRIMKRELYPLIGKMYLVEKMVKSDVEITKEICSYQSQLNELEKPLLPEDLKIESLMIHFGMKQKNPIDKLYFFSKSDINKAFLIPKSELSYMLPSNFGEYIFRVYCRRNETVYINRAKDCFRLWKEKSSVS</sequence>
<name>A0AAV7KNH1_9METZ</name>